<comment type="caution">
    <text evidence="2">The sequence shown here is derived from an EMBL/GenBank/DDBJ whole genome shotgun (WGS) entry which is preliminary data.</text>
</comment>
<accession>A0ABU0D045</accession>
<evidence type="ECO:0000256" key="1">
    <source>
        <dbReference type="SAM" id="Phobius"/>
    </source>
</evidence>
<name>A0ABU0D045_9BACI</name>
<evidence type="ECO:0000313" key="3">
    <source>
        <dbReference type="Proteomes" id="UP001232343"/>
    </source>
</evidence>
<protein>
    <recommendedName>
        <fullName evidence="4">Oxaloacetate decarboxylase</fullName>
    </recommendedName>
</protein>
<keyword evidence="1" id="KW-0812">Transmembrane</keyword>
<proteinExistence type="predicted"/>
<keyword evidence="1" id="KW-0472">Membrane</keyword>
<gene>
    <name evidence="2" type="ORF">J2S14_000542</name>
</gene>
<evidence type="ECO:0000313" key="2">
    <source>
        <dbReference type="EMBL" id="MDQ0341749.1"/>
    </source>
</evidence>
<dbReference type="Proteomes" id="UP001232343">
    <property type="component" value="Unassembled WGS sequence"/>
</dbReference>
<reference evidence="2 3" key="1">
    <citation type="submission" date="2023-07" db="EMBL/GenBank/DDBJ databases">
        <title>Genomic Encyclopedia of Type Strains, Phase IV (KMG-IV): sequencing the most valuable type-strain genomes for metagenomic binning, comparative biology and taxonomic classification.</title>
        <authorList>
            <person name="Goeker M."/>
        </authorList>
    </citation>
    <scope>NUCLEOTIDE SEQUENCE [LARGE SCALE GENOMIC DNA]</scope>
    <source>
        <strain evidence="2 3">DSM 27848</strain>
    </source>
</reference>
<organism evidence="2 3">
    <name type="scientific">Lederbergia wuyishanensis</name>
    <dbReference type="NCBI Taxonomy" id="1347903"/>
    <lineage>
        <taxon>Bacteria</taxon>
        <taxon>Bacillati</taxon>
        <taxon>Bacillota</taxon>
        <taxon>Bacilli</taxon>
        <taxon>Bacillales</taxon>
        <taxon>Bacillaceae</taxon>
        <taxon>Lederbergia</taxon>
    </lineage>
</organism>
<keyword evidence="3" id="KW-1185">Reference proteome</keyword>
<evidence type="ECO:0008006" key="4">
    <source>
        <dbReference type="Google" id="ProtNLM"/>
    </source>
</evidence>
<keyword evidence="1" id="KW-1133">Transmembrane helix</keyword>
<dbReference type="EMBL" id="JAUSUO010000001">
    <property type="protein sequence ID" value="MDQ0341749.1"/>
    <property type="molecule type" value="Genomic_DNA"/>
</dbReference>
<sequence>MGITSIAVLLAGVMFVMFTAAVIIFIVFLKNQEKNRNKD</sequence>
<feature type="transmembrane region" description="Helical" evidence="1">
    <location>
        <begin position="6"/>
        <end position="29"/>
    </location>
</feature>